<gene>
    <name evidence="1" type="ORF">J41TS4_31670</name>
</gene>
<proteinExistence type="predicted"/>
<keyword evidence="2" id="KW-1185">Reference proteome</keyword>
<name>A0A919Y441_9BACL</name>
<reference evidence="1" key="1">
    <citation type="submission" date="2021-03" db="EMBL/GenBank/DDBJ databases">
        <title>Antimicrobial resistance genes in bacteria isolated from Japanese honey, and their potential for conferring macrolide and lincosamide resistance in the American foulbrood pathogen Paenibacillus larvae.</title>
        <authorList>
            <person name="Okamoto M."/>
            <person name="Kumagai M."/>
            <person name="Kanamori H."/>
            <person name="Takamatsu D."/>
        </authorList>
    </citation>
    <scope>NUCLEOTIDE SEQUENCE</scope>
    <source>
        <strain evidence="1">J41TS4</strain>
    </source>
</reference>
<evidence type="ECO:0000313" key="2">
    <source>
        <dbReference type="Proteomes" id="UP000678895"/>
    </source>
</evidence>
<dbReference type="EMBL" id="BORS01000010">
    <property type="protein sequence ID" value="GIO43409.1"/>
    <property type="molecule type" value="Genomic_DNA"/>
</dbReference>
<dbReference type="RefSeq" id="WP_301628508.1">
    <property type="nucleotide sequence ID" value="NZ_BORS01000010.1"/>
</dbReference>
<evidence type="ECO:0000313" key="1">
    <source>
        <dbReference type="EMBL" id="GIO43409.1"/>
    </source>
</evidence>
<dbReference type="AlphaFoldDB" id="A0A919Y441"/>
<sequence length="661" mass="73860">MSKQLIWGRAALTAFMGAVLLWSPISAGVMAEAPLSINSNSYKAFHDTYDEQDPDRKFLRALDTRFYNVELDIMVDSGHSTYSGPQYPDYLQGQIKLYVKHDAAAQPNTRNLYQYFEEVVAQIERNGGSVHGDGQSIVINLDMKTANNPDYAQIARSLQAILEHYDALMTSGNVGDAGSFTEHAITVCLSGSEGLKSAYFDYISGTTGKLLAFKDEVYSLTDGRRGNPADYFPNDADIYHRFYAIHWKHIESGFDLLTPGNWSQDEEERLEEMLRMATDKGYTLRFYSLNGNEGAWHYKFPNGDGDAAQRWTQFAYMNHKLGTRHFVSTDSYEAITKVFDRFLVPLRDYNHRVEKAGGTQSGTDVSVSLTSDNRVVEVHKAEGLLNNNLWYSVGSIQDDGYIQWLTNKRIDPNGSSKNGIQPHSDVTEVNGQHIVVQVNQTDGTGSGLWANIGRLEADSTMTWMTNERIAIGGQHTEGSWPHVAIDGDRIVLVYLNGGKLQYQAGLINPDNYQIAWQHTGSILDQRAERPDVAFQNDQLVVAYQNNGRLNYTLGTWNEDGSITWGTTGDMQGQNGNDPTVAFVGNDKVIELHTSENTGLIWYNIGEIRGNAIEWVHNYIWDSGSSSKPSVDYQASSNTLIDLHKAGTNDALWYNSGKIHMP</sequence>
<comment type="caution">
    <text evidence="1">The sequence shown here is derived from an EMBL/GenBank/DDBJ whole genome shotgun (WGS) entry which is preliminary data.</text>
</comment>
<dbReference type="Proteomes" id="UP000678895">
    <property type="component" value="Unassembled WGS sequence"/>
</dbReference>
<protein>
    <submittedName>
        <fullName evidence="1">Uncharacterized protein</fullName>
    </submittedName>
</protein>
<accession>A0A919Y441</accession>
<organism evidence="1 2">
    <name type="scientific">Paenibacillus apis</name>
    <dbReference type="NCBI Taxonomy" id="1792174"/>
    <lineage>
        <taxon>Bacteria</taxon>
        <taxon>Bacillati</taxon>
        <taxon>Bacillota</taxon>
        <taxon>Bacilli</taxon>
        <taxon>Bacillales</taxon>
        <taxon>Paenibacillaceae</taxon>
        <taxon>Paenibacillus</taxon>
    </lineage>
</organism>